<evidence type="ECO:0000313" key="1">
    <source>
        <dbReference type="EMBL" id="TID28557.1"/>
    </source>
</evidence>
<sequence length="498" mass="57453">MNEELVPTQNDEILFPLLKTILSKSKAVHTLRLDNNQIKLKTDKSLSGVIYLEAPYILLPNWDRLELIKRGKCCSYCGEVLKLYDNGKMKDDGKKATRQKQSIVDKHERYVNGLDCFNCEGKWCDKQCKGLDFRHELLYHRPTNKTNSHNFTNINKEDVDLFYHNNWRTLENTLTTKGQELCYMTIMMILHTYYDPKIKNGIDALRFLKSSNEEDYIRFLGFDANDTNNSFLKNTCEQFNNCFKTFKISYLDFLKNMSIFKLNNYNGSIYLLFSGIKRGTAGESNIKIEYFTGEIERDFEEFIIKTNDDNSVTLVKKNIKDETIVKPIYTNRSSGITDRKIIQLMSTCRISSDTELVLPDVDYSNPIDLEDDEISFIPSDSSSQTPAIILPVSNGTDRRRRSSRIRNASFTSSGASFGEGIIKYNRDQIREMLENMTDTLNEEFSDESSESALDDVPSCPISSKTNSDFITVVKNLQHDGHIHHRRKSVKFEETVTTI</sequence>
<keyword evidence="2" id="KW-1185">Reference proteome</keyword>
<dbReference type="EMBL" id="SELW01000391">
    <property type="protein sequence ID" value="TID28557.1"/>
    <property type="molecule type" value="Genomic_DNA"/>
</dbReference>
<proteinExistence type="predicted"/>
<evidence type="ECO:0000313" key="2">
    <source>
        <dbReference type="Proteomes" id="UP000307173"/>
    </source>
</evidence>
<dbReference type="STRING" id="52247.A0A4T0X173"/>
<dbReference type="OrthoDB" id="438641at2759"/>
<dbReference type="AlphaFoldDB" id="A0A4T0X173"/>
<protein>
    <submittedName>
        <fullName evidence="1">Uncharacterized protein</fullName>
    </submittedName>
</protein>
<name>A0A4T0X173_9ASCO</name>
<comment type="caution">
    <text evidence="1">The sequence shown here is derived from an EMBL/GenBank/DDBJ whole genome shotgun (WGS) entry which is preliminary data.</text>
</comment>
<gene>
    <name evidence="1" type="ORF">CANINC_002430</name>
</gene>
<reference evidence="1 2" key="1">
    <citation type="journal article" date="2019" name="Front. Genet.">
        <title>Whole-Genome Sequencing of the Opportunistic Yeast Pathogen Candida inconspicua Uncovers Its Hybrid Origin.</title>
        <authorList>
            <person name="Mixao V."/>
            <person name="Hansen A.P."/>
            <person name="Saus E."/>
            <person name="Boekhout T."/>
            <person name="Lass-Florl C."/>
            <person name="Gabaldon T."/>
        </authorList>
    </citation>
    <scope>NUCLEOTIDE SEQUENCE [LARGE SCALE GENOMIC DNA]</scope>
    <source>
        <strain evidence="1 2">CBS 180</strain>
    </source>
</reference>
<organism evidence="1 2">
    <name type="scientific">Pichia inconspicua</name>
    <dbReference type="NCBI Taxonomy" id="52247"/>
    <lineage>
        <taxon>Eukaryota</taxon>
        <taxon>Fungi</taxon>
        <taxon>Dikarya</taxon>
        <taxon>Ascomycota</taxon>
        <taxon>Saccharomycotina</taxon>
        <taxon>Pichiomycetes</taxon>
        <taxon>Pichiales</taxon>
        <taxon>Pichiaceae</taxon>
        <taxon>Pichia</taxon>
    </lineage>
</organism>
<accession>A0A4T0X173</accession>
<dbReference type="Proteomes" id="UP000307173">
    <property type="component" value="Unassembled WGS sequence"/>
</dbReference>